<accession>A0ACC2NPQ4</accession>
<name>A0ACC2NPQ4_9HYME</name>
<evidence type="ECO:0000313" key="1">
    <source>
        <dbReference type="EMBL" id="KAJ8672596.1"/>
    </source>
</evidence>
<sequence>MDIYVDDDIRCDNLESLLLHTDSLNGYLKKLEQSCVNFGTKFKCSVLDSISKNSECVKHAEESAESLSALLNEKKEMKASLDEVKNRQKSVEKKTINAIKRIDKTKSEISSLKEKEEQLLLEIVDLEQETEKTKEYMKKQWGAVKIACMVYKNNLDIHIDTEQVDHDEHVTVSFFYSENPTNKKFFVVLVNEDDCWRVKKIEPELSVEHKYQLNHVVQFSKSAEVTSVPLLLCELRKLFISSYFES</sequence>
<protein>
    <submittedName>
        <fullName evidence="1">Uncharacterized protein</fullName>
    </submittedName>
</protein>
<proteinExistence type="predicted"/>
<organism evidence="1 2">
    <name type="scientific">Eretmocerus hayati</name>
    <dbReference type="NCBI Taxonomy" id="131215"/>
    <lineage>
        <taxon>Eukaryota</taxon>
        <taxon>Metazoa</taxon>
        <taxon>Ecdysozoa</taxon>
        <taxon>Arthropoda</taxon>
        <taxon>Hexapoda</taxon>
        <taxon>Insecta</taxon>
        <taxon>Pterygota</taxon>
        <taxon>Neoptera</taxon>
        <taxon>Endopterygota</taxon>
        <taxon>Hymenoptera</taxon>
        <taxon>Apocrita</taxon>
        <taxon>Proctotrupomorpha</taxon>
        <taxon>Chalcidoidea</taxon>
        <taxon>Aphelinidae</taxon>
        <taxon>Aphelininae</taxon>
        <taxon>Eretmocerus</taxon>
    </lineage>
</organism>
<keyword evidence="2" id="KW-1185">Reference proteome</keyword>
<gene>
    <name evidence="1" type="ORF">QAD02_003855</name>
</gene>
<reference evidence="1" key="1">
    <citation type="submission" date="2023-04" db="EMBL/GenBank/DDBJ databases">
        <title>A chromosome-level genome assembly of the parasitoid wasp Eretmocerus hayati.</title>
        <authorList>
            <person name="Zhong Y."/>
            <person name="Liu S."/>
            <person name="Liu Y."/>
        </authorList>
    </citation>
    <scope>NUCLEOTIDE SEQUENCE</scope>
    <source>
        <strain evidence="1">ZJU_SS_LIU_2023</strain>
    </source>
</reference>
<dbReference type="EMBL" id="CM056743">
    <property type="protein sequence ID" value="KAJ8672596.1"/>
    <property type="molecule type" value="Genomic_DNA"/>
</dbReference>
<evidence type="ECO:0000313" key="2">
    <source>
        <dbReference type="Proteomes" id="UP001239111"/>
    </source>
</evidence>
<dbReference type="Proteomes" id="UP001239111">
    <property type="component" value="Chromosome 3"/>
</dbReference>
<comment type="caution">
    <text evidence="1">The sequence shown here is derived from an EMBL/GenBank/DDBJ whole genome shotgun (WGS) entry which is preliminary data.</text>
</comment>